<gene>
    <name evidence="1" type="ORF">TNCV_154361</name>
</gene>
<evidence type="ECO:0000313" key="1">
    <source>
        <dbReference type="EMBL" id="GFY34863.1"/>
    </source>
</evidence>
<sequence>MQQSFLSFEPEKQCSFYYCLEDTKTLYLDRFKVFQFLYKVGLRWHQDFKAAFTPRQSASSIERIANQRLRLTRDEVSDWLGSDYLGVNAA</sequence>
<organism evidence="1 2">
    <name type="scientific">Trichonephila clavipes</name>
    <name type="common">Golden silk orbweaver</name>
    <name type="synonym">Nephila clavipes</name>
    <dbReference type="NCBI Taxonomy" id="2585209"/>
    <lineage>
        <taxon>Eukaryota</taxon>
        <taxon>Metazoa</taxon>
        <taxon>Ecdysozoa</taxon>
        <taxon>Arthropoda</taxon>
        <taxon>Chelicerata</taxon>
        <taxon>Arachnida</taxon>
        <taxon>Araneae</taxon>
        <taxon>Araneomorphae</taxon>
        <taxon>Entelegynae</taxon>
        <taxon>Araneoidea</taxon>
        <taxon>Nephilidae</taxon>
        <taxon>Trichonephila</taxon>
    </lineage>
</organism>
<dbReference type="Proteomes" id="UP000887159">
    <property type="component" value="Unassembled WGS sequence"/>
</dbReference>
<accession>A0A8X7BKU1</accession>
<dbReference type="EMBL" id="BMAU01021429">
    <property type="protein sequence ID" value="GFY34863.1"/>
    <property type="molecule type" value="Genomic_DNA"/>
</dbReference>
<name>A0A8X7BKU1_TRICX</name>
<evidence type="ECO:0000313" key="2">
    <source>
        <dbReference type="Proteomes" id="UP000887159"/>
    </source>
</evidence>
<reference evidence="1" key="1">
    <citation type="submission" date="2020-08" db="EMBL/GenBank/DDBJ databases">
        <title>Multicomponent nature underlies the extraordinary mechanical properties of spider dragline silk.</title>
        <authorList>
            <person name="Kono N."/>
            <person name="Nakamura H."/>
            <person name="Mori M."/>
            <person name="Yoshida Y."/>
            <person name="Ohtoshi R."/>
            <person name="Malay A.D."/>
            <person name="Moran D.A.P."/>
            <person name="Tomita M."/>
            <person name="Numata K."/>
            <person name="Arakawa K."/>
        </authorList>
    </citation>
    <scope>NUCLEOTIDE SEQUENCE</scope>
</reference>
<keyword evidence="2" id="KW-1185">Reference proteome</keyword>
<protein>
    <submittedName>
        <fullName evidence="1">Uncharacterized protein</fullName>
    </submittedName>
</protein>
<dbReference type="AlphaFoldDB" id="A0A8X7BKU1"/>
<comment type="caution">
    <text evidence="1">The sequence shown here is derived from an EMBL/GenBank/DDBJ whole genome shotgun (WGS) entry which is preliminary data.</text>
</comment>
<proteinExistence type="predicted"/>